<feature type="transmembrane region" description="Helical" evidence="9">
    <location>
        <begin position="120"/>
        <end position="141"/>
    </location>
</feature>
<keyword evidence="5 9" id="KW-0812">Transmembrane</keyword>
<feature type="transmembrane region" description="Helical" evidence="9">
    <location>
        <begin position="343"/>
        <end position="364"/>
    </location>
</feature>
<dbReference type="GO" id="GO:0015820">
    <property type="term" value="P:L-leucine transport"/>
    <property type="evidence" value="ECO:0007669"/>
    <property type="project" value="TreeGrafter"/>
</dbReference>
<evidence type="ECO:0000256" key="7">
    <source>
        <dbReference type="ARBA" id="ARBA00022989"/>
    </source>
</evidence>
<feature type="transmembrane region" description="Helical" evidence="9">
    <location>
        <begin position="42"/>
        <end position="65"/>
    </location>
</feature>
<dbReference type="GO" id="GO:0005304">
    <property type="term" value="F:L-valine transmembrane transporter activity"/>
    <property type="evidence" value="ECO:0007669"/>
    <property type="project" value="TreeGrafter"/>
</dbReference>
<evidence type="ECO:0000256" key="4">
    <source>
        <dbReference type="ARBA" id="ARBA00022475"/>
    </source>
</evidence>
<dbReference type="AlphaFoldDB" id="A0A323TG75"/>
<evidence type="ECO:0000256" key="1">
    <source>
        <dbReference type="ARBA" id="ARBA00004651"/>
    </source>
</evidence>
<dbReference type="Pfam" id="PF05525">
    <property type="entry name" value="Branch_AA_trans"/>
    <property type="match status" value="1"/>
</dbReference>
<evidence type="ECO:0000256" key="8">
    <source>
        <dbReference type="ARBA" id="ARBA00023136"/>
    </source>
</evidence>
<dbReference type="RefSeq" id="WP_110609801.1">
    <property type="nucleotide sequence ID" value="NZ_PDOD01000002.1"/>
</dbReference>
<accession>A0A323TG75</accession>
<feature type="transmembrane region" description="Helical" evidence="9">
    <location>
        <begin position="153"/>
        <end position="176"/>
    </location>
</feature>
<feature type="transmembrane region" description="Helical" evidence="9">
    <location>
        <begin position="316"/>
        <end position="337"/>
    </location>
</feature>
<evidence type="ECO:0000256" key="3">
    <source>
        <dbReference type="ARBA" id="ARBA00022448"/>
    </source>
</evidence>
<evidence type="ECO:0000256" key="2">
    <source>
        <dbReference type="ARBA" id="ARBA00008540"/>
    </source>
</evidence>
<gene>
    <name evidence="10" type="primary">brnQ</name>
    <name evidence="10" type="ORF">CR194_11490</name>
</gene>
<organism evidence="10 11">
    <name type="scientific">Salipaludibacillus keqinensis</name>
    <dbReference type="NCBI Taxonomy" id="2045207"/>
    <lineage>
        <taxon>Bacteria</taxon>
        <taxon>Bacillati</taxon>
        <taxon>Bacillota</taxon>
        <taxon>Bacilli</taxon>
        <taxon>Bacillales</taxon>
        <taxon>Bacillaceae</taxon>
    </lineage>
</organism>
<keyword evidence="11" id="KW-1185">Reference proteome</keyword>
<evidence type="ECO:0000256" key="9">
    <source>
        <dbReference type="RuleBase" id="RU362122"/>
    </source>
</evidence>
<feature type="transmembrane region" description="Helical" evidence="9">
    <location>
        <begin position="277"/>
        <end position="304"/>
    </location>
</feature>
<name>A0A323TG75_9BACI</name>
<dbReference type="OrthoDB" id="9783920at2"/>
<feature type="transmembrane region" description="Helical" evidence="9">
    <location>
        <begin position="376"/>
        <end position="397"/>
    </location>
</feature>
<dbReference type="PANTHER" id="PTHR30588:SF0">
    <property type="entry name" value="BRANCHED-CHAIN AMINO ACID PERMEASE BRNQ"/>
    <property type="match status" value="1"/>
</dbReference>
<evidence type="ECO:0000256" key="6">
    <source>
        <dbReference type="ARBA" id="ARBA00022970"/>
    </source>
</evidence>
<dbReference type="EMBL" id="PDOD01000002">
    <property type="protein sequence ID" value="PYZ93769.1"/>
    <property type="molecule type" value="Genomic_DNA"/>
</dbReference>
<keyword evidence="7 9" id="KW-1133">Transmembrane helix</keyword>
<feature type="transmembrane region" description="Helical" evidence="9">
    <location>
        <begin position="417"/>
        <end position="435"/>
    </location>
</feature>
<evidence type="ECO:0000256" key="5">
    <source>
        <dbReference type="ARBA" id="ARBA00022692"/>
    </source>
</evidence>
<dbReference type="PANTHER" id="PTHR30588">
    <property type="entry name" value="BRANCHED-CHAIN AMINO ACID TRANSPORT SYSTEM 2 CARRIER PROTEIN"/>
    <property type="match status" value="1"/>
</dbReference>
<protein>
    <recommendedName>
        <fullName evidence="9">Branched-chain amino acid transport system carrier protein</fullName>
    </recommendedName>
</protein>
<keyword evidence="6 9" id="KW-0029">Amino-acid transport</keyword>
<proteinExistence type="inferred from homology"/>
<reference evidence="10 11" key="1">
    <citation type="submission" date="2017-10" db="EMBL/GenBank/DDBJ databases">
        <title>Bacillus sp. nov., a halophilic bacterium isolated from a Keqin Lake.</title>
        <authorList>
            <person name="Wang H."/>
        </authorList>
    </citation>
    <scope>NUCLEOTIDE SEQUENCE [LARGE SCALE GENOMIC DNA]</scope>
    <source>
        <strain evidence="10 11">KQ-12</strain>
    </source>
</reference>
<dbReference type="GO" id="GO:0005886">
    <property type="term" value="C:plasma membrane"/>
    <property type="evidence" value="ECO:0007669"/>
    <property type="project" value="UniProtKB-SubCell"/>
</dbReference>
<keyword evidence="3 9" id="KW-0813">Transport</keyword>
<feature type="transmembrane region" description="Helical" evidence="9">
    <location>
        <begin position="77"/>
        <end position="100"/>
    </location>
</feature>
<dbReference type="GO" id="GO:0015188">
    <property type="term" value="F:L-isoleucine transmembrane transporter activity"/>
    <property type="evidence" value="ECO:0007669"/>
    <property type="project" value="TreeGrafter"/>
</dbReference>
<comment type="subcellular location">
    <subcellularLocation>
        <location evidence="1 9">Cell membrane</location>
        <topology evidence="1 9">Multi-pass membrane protein</topology>
    </subcellularLocation>
</comment>
<sequence length="442" mass="47164">MNNDHYSFKDTLMLGLMMFALFLGAGNLIFPPALGQEAGTSVWSAIIGFLVTGVGLPILAMITIAKSGGNLQQISQRVGILFGLFFPLAVYLAIGPLFGIPRTGSVAYEIGLLPYLANGPTPLSLLLFTTVFFGISYWLSLNPSKLVPRVGKILTPILVTVLAILTLVGIIQPVGTATAPTGAYETLPFFSGFKEGYFTMDAIAALVFGIIIITRMKERGIQDRKELTRRTIHVGIIAGTGLILVYLSLAYLGSTSVSLLGYQENGGAILTGISQELLGLAGLLLLSVIITIACLTTSIGLISAFGEYVRTSFPVIPYWAATGVVALFSFVMANMGLTQLIQFSLPMLVTIYPIAIVLMILTLFEELFQGRKEVFVGSVIGAALVSVGDGLEAAGLFEEAITNFYMVFPLYDQGIGWLLPAAVGGIIGYFVSHVFQTSIKKA</sequence>
<comment type="function">
    <text evidence="9">Component of the transport system for branched-chain amino acids.</text>
</comment>
<dbReference type="NCBIfam" id="TIGR00796">
    <property type="entry name" value="livcs"/>
    <property type="match status" value="1"/>
</dbReference>
<evidence type="ECO:0000313" key="11">
    <source>
        <dbReference type="Proteomes" id="UP000248214"/>
    </source>
</evidence>
<comment type="similarity">
    <text evidence="2 9">Belongs to the branched chain amino acid transporter family.</text>
</comment>
<evidence type="ECO:0000313" key="10">
    <source>
        <dbReference type="EMBL" id="PYZ93769.1"/>
    </source>
</evidence>
<keyword evidence="8 9" id="KW-0472">Membrane</keyword>
<feature type="transmembrane region" description="Helical" evidence="9">
    <location>
        <begin position="12"/>
        <end position="30"/>
    </location>
</feature>
<keyword evidence="4" id="KW-1003">Cell membrane</keyword>
<dbReference type="InterPro" id="IPR004685">
    <property type="entry name" value="Brnchd-chn_aa_trnsp_Livcs"/>
</dbReference>
<dbReference type="Proteomes" id="UP000248214">
    <property type="component" value="Unassembled WGS sequence"/>
</dbReference>
<feature type="transmembrane region" description="Helical" evidence="9">
    <location>
        <begin position="196"/>
        <end position="213"/>
    </location>
</feature>
<dbReference type="GO" id="GO:0015190">
    <property type="term" value="F:L-leucine transmembrane transporter activity"/>
    <property type="evidence" value="ECO:0007669"/>
    <property type="project" value="TreeGrafter"/>
</dbReference>
<dbReference type="GO" id="GO:0015818">
    <property type="term" value="P:isoleucine transport"/>
    <property type="evidence" value="ECO:0007669"/>
    <property type="project" value="TreeGrafter"/>
</dbReference>
<feature type="transmembrane region" description="Helical" evidence="9">
    <location>
        <begin position="234"/>
        <end position="257"/>
    </location>
</feature>
<comment type="caution">
    <text evidence="10">The sequence shown here is derived from an EMBL/GenBank/DDBJ whole genome shotgun (WGS) entry which is preliminary data.</text>
</comment>